<feature type="region of interest" description="Disordered" evidence="1">
    <location>
        <begin position="72"/>
        <end position="101"/>
    </location>
</feature>
<reference evidence="2" key="1">
    <citation type="journal article" date="2020" name="Cell">
        <title>Large-Scale Comparative Analyses of Tick Genomes Elucidate Their Genetic Diversity and Vector Capacities.</title>
        <authorList>
            <consortium name="Tick Genome and Microbiome Consortium (TIGMIC)"/>
            <person name="Jia N."/>
            <person name="Wang J."/>
            <person name="Shi W."/>
            <person name="Du L."/>
            <person name="Sun Y."/>
            <person name="Zhan W."/>
            <person name="Jiang J.F."/>
            <person name="Wang Q."/>
            <person name="Zhang B."/>
            <person name="Ji P."/>
            <person name="Bell-Sakyi L."/>
            <person name="Cui X.M."/>
            <person name="Yuan T.T."/>
            <person name="Jiang B.G."/>
            <person name="Yang W.F."/>
            <person name="Lam T.T."/>
            <person name="Chang Q.C."/>
            <person name="Ding S.J."/>
            <person name="Wang X.J."/>
            <person name="Zhu J.G."/>
            <person name="Ruan X.D."/>
            <person name="Zhao L."/>
            <person name="Wei J.T."/>
            <person name="Ye R.Z."/>
            <person name="Que T.C."/>
            <person name="Du C.H."/>
            <person name="Zhou Y.H."/>
            <person name="Cheng J.X."/>
            <person name="Dai P.F."/>
            <person name="Guo W.B."/>
            <person name="Han X.H."/>
            <person name="Huang E.J."/>
            <person name="Li L.F."/>
            <person name="Wei W."/>
            <person name="Gao Y.C."/>
            <person name="Liu J.Z."/>
            <person name="Shao H.Z."/>
            <person name="Wang X."/>
            <person name="Wang C.C."/>
            <person name="Yang T.C."/>
            <person name="Huo Q.B."/>
            <person name="Li W."/>
            <person name="Chen H.Y."/>
            <person name="Chen S.E."/>
            <person name="Zhou L.G."/>
            <person name="Ni X.B."/>
            <person name="Tian J.H."/>
            <person name="Sheng Y."/>
            <person name="Liu T."/>
            <person name="Pan Y.S."/>
            <person name="Xia L.Y."/>
            <person name="Li J."/>
            <person name="Zhao F."/>
            <person name="Cao W.C."/>
        </authorList>
    </citation>
    <scope>NUCLEOTIDE SEQUENCE</scope>
    <source>
        <strain evidence="2">Rsan-2018</strain>
    </source>
</reference>
<feature type="region of interest" description="Disordered" evidence="1">
    <location>
        <begin position="249"/>
        <end position="268"/>
    </location>
</feature>
<evidence type="ECO:0000313" key="2">
    <source>
        <dbReference type="EMBL" id="KAH7936464.1"/>
    </source>
</evidence>
<feature type="compositionally biased region" description="Basic residues" evidence="1">
    <location>
        <begin position="249"/>
        <end position="260"/>
    </location>
</feature>
<gene>
    <name evidence="2" type="ORF">HPB52_023674</name>
</gene>
<sequence length="268" mass="30034">MEKLSQVMSGSARGSELMFCRRDQCDELRRFSKALTGVFPKFPTEAEAPVWFESIESALEIYERRGQREWRGRRNRRCRRRQSVSDPELDTQPSFRGGVRNEGAKMKSKLKAYYACVATGRYRASKVELPAATGTAIRRLGRERGVCPGVKGTVPVLCALTDRLTAQADCLLSDKAWKSLKEWCASDRTSKEKTDCTQLNSEGGPLHTGKCRKLEVESPVLESQGTIATNEGLFTEVVRIAGLTRARKVAARRPMKRKQRAGNCKRVG</sequence>
<proteinExistence type="predicted"/>
<dbReference type="EMBL" id="JABSTV010001255">
    <property type="protein sequence ID" value="KAH7936464.1"/>
    <property type="molecule type" value="Genomic_DNA"/>
</dbReference>
<comment type="caution">
    <text evidence="2">The sequence shown here is derived from an EMBL/GenBank/DDBJ whole genome shotgun (WGS) entry which is preliminary data.</text>
</comment>
<feature type="compositionally biased region" description="Basic residues" evidence="1">
    <location>
        <begin position="73"/>
        <end position="82"/>
    </location>
</feature>
<evidence type="ECO:0000256" key="1">
    <source>
        <dbReference type="SAM" id="MobiDB-lite"/>
    </source>
</evidence>
<dbReference type="Proteomes" id="UP000821837">
    <property type="component" value="Unassembled WGS sequence"/>
</dbReference>
<protein>
    <submittedName>
        <fullName evidence="2">Uncharacterized protein</fullName>
    </submittedName>
</protein>
<keyword evidence="3" id="KW-1185">Reference proteome</keyword>
<accession>A0A9D4PFP4</accession>
<evidence type="ECO:0000313" key="3">
    <source>
        <dbReference type="Proteomes" id="UP000821837"/>
    </source>
</evidence>
<reference evidence="2" key="2">
    <citation type="submission" date="2021-09" db="EMBL/GenBank/DDBJ databases">
        <authorList>
            <person name="Jia N."/>
            <person name="Wang J."/>
            <person name="Shi W."/>
            <person name="Du L."/>
            <person name="Sun Y."/>
            <person name="Zhan W."/>
            <person name="Jiang J."/>
            <person name="Wang Q."/>
            <person name="Zhang B."/>
            <person name="Ji P."/>
            <person name="Sakyi L.B."/>
            <person name="Cui X."/>
            <person name="Yuan T."/>
            <person name="Jiang B."/>
            <person name="Yang W."/>
            <person name="Lam T.T.-Y."/>
            <person name="Chang Q."/>
            <person name="Ding S."/>
            <person name="Wang X."/>
            <person name="Zhu J."/>
            <person name="Ruan X."/>
            <person name="Zhao L."/>
            <person name="Wei J."/>
            <person name="Que T."/>
            <person name="Du C."/>
            <person name="Cheng J."/>
            <person name="Dai P."/>
            <person name="Han X."/>
            <person name="Huang E."/>
            <person name="Gao Y."/>
            <person name="Liu J."/>
            <person name="Shao H."/>
            <person name="Ye R."/>
            <person name="Li L."/>
            <person name="Wei W."/>
            <person name="Wang X."/>
            <person name="Wang C."/>
            <person name="Huo Q."/>
            <person name="Li W."/>
            <person name="Guo W."/>
            <person name="Chen H."/>
            <person name="Chen S."/>
            <person name="Zhou L."/>
            <person name="Zhou L."/>
            <person name="Ni X."/>
            <person name="Tian J."/>
            <person name="Zhou Y."/>
            <person name="Sheng Y."/>
            <person name="Liu T."/>
            <person name="Pan Y."/>
            <person name="Xia L."/>
            <person name="Li J."/>
            <person name="Zhao F."/>
            <person name="Cao W."/>
        </authorList>
    </citation>
    <scope>NUCLEOTIDE SEQUENCE</scope>
    <source>
        <strain evidence="2">Rsan-2018</strain>
        <tissue evidence="2">Larvae</tissue>
    </source>
</reference>
<organism evidence="2 3">
    <name type="scientific">Rhipicephalus sanguineus</name>
    <name type="common">Brown dog tick</name>
    <name type="synonym">Ixodes sanguineus</name>
    <dbReference type="NCBI Taxonomy" id="34632"/>
    <lineage>
        <taxon>Eukaryota</taxon>
        <taxon>Metazoa</taxon>
        <taxon>Ecdysozoa</taxon>
        <taxon>Arthropoda</taxon>
        <taxon>Chelicerata</taxon>
        <taxon>Arachnida</taxon>
        <taxon>Acari</taxon>
        <taxon>Parasitiformes</taxon>
        <taxon>Ixodida</taxon>
        <taxon>Ixodoidea</taxon>
        <taxon>Ixodidae</taxon>
        <taxon>Rhipicephalinae</taxon>
        <taxon>Rhipicephalus</taxon>
        <taxon>Rhipicephalus</taxon>
    </lineage>
</organism>
<dbReference type="AlphaFoldDB" id="A0A9D4PFP4"/>
<name>A0A9D4PFP4_RHISA</name>